<feature type="signal peptide" evidence="1">
    <location>
        <begin position="1"/>
        <end position="19"/>
    </location>
</feature>
<evidence type="ECO:0000313" key="5">
    <source>
        <dbReference type="Proteomes" id="UP000199134"/>
    </source>
</evidence>
<dbReference type="Proteomes" id="UP000198779">
    <property type="component" value="Unassembled WGS sequence"/>
</dbReference>
<dbReference type="OrthoDB" id="1071800at2"/>
<name>A0A1H0FV02_9BACT</name>
<dbReference type="RefSeq" id="WP_091818007.1">
    <property type="nucleotide sequence ID" value="NZ_CP091790.1"/>
</dbReference>
<protein>
    <recommendedName>
        <fullName evidence="6">DUF4168 domain-containing protein</fullName>
    </recommendedName>
</protein>
<reference evidence="3 4" key="1">
    <citation type="submission" date="2016-10" db="EMBL/GenBank/DDBJ databases">
        <authorList>
            <person name="Varghese N."/>
            <person name="Submissions S."/>
        </authorList>
    </citation>
    <scope>NUCLEOTIDE SEQUENCE</scope>
    <source>
        <strain evidence="3">BP1-145</strain>
        <strain evidence="4">BP1-148</strain>
    </source>
</reference>
<evidence type="ECO:0008006" key="6">
    <source>
        <dbReference type="Google" id="ProtNLM"/>
    </source>
</evidence>
<gene>
    <name evidence="3" type="ORF">SAMN04487900_106114</name>
    <name evidence="2" type="ORF">SAMN04487901_11093</name>
</gene>
<evidence type="ECO:0000256" key="1">
    <source>
        <dbReference type="SAM" id="SignalP"/>
    </source>
</evidence>
<evidence type="ECO:0000313" key="4">
    <source>
        <dbReference type="Proteomes" id="UP000198779"/>
    </source>
</evidence>
<sequence length="119" mass="13552">MKKIVLMVVAMFTMTMAFAENENNSTLNSAEAYDMTVNMRKLAVTLDLTTDQMEAVQDIHTAFCNEMMLAANAHSTERKALVDQAVKKDVRYMGFILDEKQYKKYLTLLNTTLTNRGLK</sequence>
<dbReference type="STRING" id="645274.SAMN04487901_11093"/>
<accession>A0A1H0FV02</accession>
<dbReference type="AlphaFoldDB" id="A0A1H0FV02"/>
<evidence type="ECO:0000313" key="3">
    <source>
        <dbReference type="EMBL" id="SDN98440.1"/>
    </source>
</evidence>
<feature type="chain" id="PRO_5041164610" description="DUF4168 domain-containing protein" evidence="1">
    <location>
        <begin position="20"/>
        <end position="119"/>
    </location>
</feature>
<keyword evidence="4" id="KW-1185">Reference proteome</keyword>
<dbReference type="EMBL" id="FNCQ01000010">
    <property type="protein sequence ID" value="SDG83183.1"/>
    <property type="molecule type" value="Genomic_DNA"/>
</dbReference>
<evidence type="ECO:0000313" key="2">
    <source>
        <dbReference type="EMBL" id="SDG83183.1"/>
    </source>
</evidence>
<organism evidence="3 5">
    <name type="scientific">Prevotella communis</name>
    <dbReference type="NCBI Taxonomy" id="2913614"/>
    <lineage>
        <taxon>Bacteria</taxon>
        <taxon>Pseudomonadati</taxon>
        <taxon>Bacteroidota</taxon>
        <taxon>Bacteroidia</taxon>
        <taxon>Bacteroidales</taxon>
        <taxon>Prevotellaceae</taxon>
        <taxon>Prevotella</taxon>
    </lineage>
</organism>
<accession>A0A1G7XGG8</accession>
<proteinExistence type="predicted"/>
<keyword evidence="1" id="KW-0732">Signal</keyword>
<dbReference type="EMBL" id="FNIW01000006">
    <property type="protein sequence ID" value="SDN98440.1"/>
    <property type="molecule type" value="Genomic_DNA"/>
</dbReference>
<dbReference type="Proteomes" id="UP000199134">
    <property type="component" value="Unassembled WGS sequence"/>
</dbReference>
<reference evidence="2 5" key="2">
    <citation type="submission" date="2016-10" db="EMBL/GenBank/DDBJ databases">
        <authorList>
            <person name="de Groot N.N."/>
        </authorList>
    </citation>
    <scope>NUCLEOTIDE SEQUENCE [LARGE SCALE GENOMIC DNA]</scope>
    <source>
        <strain evidence="5">BP1-145</strain>
        <strain evidence="2">BP1-148</strain>
    </source>
</reference>